<evidence type="ECO:0000256" key="3">
    <source>
        <dbReference type="ARBA" id="ARBA00022692"/>
    </source>
</evidence>
<dbReference type="RefSeq" id="XP_014676165.1">
    <property type="nucleotide sequence ID" value="XM_014820679.1"/>
</dbReference>
<feature type="transmembrane region" description="Helical" evidence="9">
    <location>
        <begin position="108"/>
        <end position="127"/>
    </location>
</feature>
<evidence type="ECO:0000256" key="9">
    <source>
        <dbReference type="SAM" id="Phobius"/>
    </source>
</evidence>
<evidence type="ECO:0000259" key="10">
    <source>
        <dbReference type="PROSITE" id="PS50262"/>
    </source>
</evidence>
<keyword evidence="6 9" id="KW-0472">Membrane</keyword>
<evidence type="ECO:0000313" key="11">
    <source>
        <dbReference type="Proteomes" id="UP000695022"/>
    </source>
</evidence>
<dbReference type="PANTHER" id="PTHR24249">
    <property type="entry name" value="HISTAMINE RECEPTOR-RELATED G-PROTEIN COUPLED RECEPTOR"/>
    <property type="match status" value="1"/>
</dbReference>
<keyword evidence="7" id="KW-0675">Receptor</keyword>
<keyword evidence="5" id="KW-0297">G-protein coupled receptor</keyword>
<feature type="transmembrane region" description="Helical" evidence="9">
    <location>
        <begin position="287"/>
        <end position="305"/>
    </location>
</feature>
<dbReference type="Proteomes" id="UP000695022">
    <property type="component" value="Unplaced"/>
</dbReference>
<feature type="transmembrane region" description="Helical" evidence="9">
    <location>
        <begin position="148"/>
        <end position="172"/>
    </location>
</feature>
<gene>
    <name evidence="12" type="primary">LOC106816123</name>
</gene>
<dbReference type="Gene3D" id="1.20.1070.10">
    <property type="entry name" value="Rhodopsin 7-helix transmembrane proteins"/>
    <property type="match status" value="1"/>
</dbReference>
<dbReference type="InterPro" id="IPR000276">
    <property type="entry name" value="GPCR_Rhodpsn"/>
</dbReference>
<dbReference type="SUPFAM" id="SSF81321">
    <property type="entry name" value="Family A G protein-coupled receptor-like"/>
    <property type="match status" value="1"/>
</dbReference>
<dbReference type="Pfam" id="PF00001">
    <property type="entry name" value="7tm_1"/>
    <property type="match status" value="1"/>
</dbReference>
<evidence type="ECO:0000256" key="7">
    <source>
        <dbReference type="ARBA" id="ARBA00023170"/>
    </source>
</evidence>
<evidence type="ECO:0000256" key="6">
    <source>
        <dbReference type="ARBA" id="ARBA00023136"/>
    </source>
</evidence>
<dbReference type="PANTHER" id="PTHR24249:SF372">
    <property type="entry name" value="G-PROTEIN COUPLED RECEPTORS FAMILY 1 PROFILE DOMAIN-CONTAINING PROTEIN"/>
    <property type="match status" value="1"/>
</dbReference>
<feature type="transmembrane region" description="Helical" evidence="9">
    <location>
        <begin position="75"/>
        <end position="96"/>
    </location>
</feature>
<protein>
    <submittedName>
        <fullName evidence="12">Histamine H2 receptor-like</fullName>
    </submittedName>
</protein>
<dbReference type="InterPro" id="IPR050569">
    <property type="entry name" value="TAAR"/>
</dbReference>
<proteinExistence type="predicted"/>
<sequence>MNGTRFDNDSHQIGSQEGGEDGNALSNVYFYQTPAFAKVLVVLLFATTSALTLVGNGLVIIIIAKIRRLQIPANLTIVNLACYDFMMGLVPILAFIPHQTRLRCVFFTVYAVSVIQATVLGIGLSTINRYVAIVHPLRYNQLMTAKRTCILIGLCFLYALASGIAGAIDVAYSWGPLSTCNVDQEITSGFVAFWGTYYIALFIIMTYCYIIISKIAWDHTVRMAAATAAQREELSTFDAIMKKSKIMLLVVGTSFTLLMPDTIHMMLVHSVEASKLSAAGLQILRRIRLIGYIMNSLLNPFIYFYKFKDFRQAAKELFGCKPSSVAPFQPV</sequence>
<keyword evidence="4 9" id="KW-1133">Transmembrane helix</keyword>
<evidence type="ECO:0000256" key="5">
    <source>
        <dbReference type="ARBA" id="ARBA00023040"/>
    </source>
</evidence>
<evidence type="ECO:0000256" key="2">
    <source>
        <dbReference type="ARBA" id="ARBA00022475"/>
    </source>
</evidence>
<feature type="transmembrane region" description="Helical" evidence="9">
    <location>
        <begin position="246"/>
        <end position="267"/>
    </location>
</feature>
<evidence type="ECO:0000256" key="8">
    <source>
        <dbReference type="ARBA" id="ARBA00023224"/>
    </source>
</evidence>
<keyword evidence="2" id="KW-1003">Cell membrane</keyword>
<feature type="transmembrane region" description="Helical" evidence="9">
    <location>
        <begin position="35"/>
        <end position="63"/>
    </location>
</feature>
<organism evidence="11 12">
    <name type="scientific">Priapulus caudatus</name>
    <name type="common">Priapulid worm</name>
    <dbReference type="NCBI Taxonomy" id="37621"/>
    <lineage>
        <taxon>Eukaryota</taxon>
        <taxon>Metazoa</taxon>
        <taxon>Ecdysozoa</taxon>
        <taxon>Scalidophora</taxon>
        <taxon>Priapulida</taxon>
        <taxon>Priapulimorpha</taxon>
        <taxon>Priapulimorphida</taxon>
        <taxon>Priapulidae</taxon>
        <taxon>Priapulus</taxon>
    </lineage>
</organism>
<keyword evidence="11" id="KW-1185">Reference proteome</keyword>
<dbReference type="InterPro" id="IPR017452">
    <property type="entry name" value="GPCR_Rhodpsn_7TM"/>
</dbReference>
<dbReference type="GeneID" id="106816123"/>
<evidence type="ECO:0000256" key="1">
    <source>
        <dbReference type="ARBA" id="ARBA00004651"/>
    </source>
</evidence>
<name>A0ABM1EVE4_PRICU</name>
<feature type="domain" description="G-protein coupled receptors family 1 profile" evidence="10">
    <location>
        <begin position="55"/>
        <end position="303"/>
    </location>
</feature>
<reference evidence="12" key="1">
    <citation type="submission" date="2025-08" db="UniProtKB">
        <authorList>
            <consortium name="RefSeq"/>
        </authorList>
    </citation>
    <scope>IDENTIFICATION</scope>
</reference>
<dbReference type="SMART" id="SM01381">
    <property type="entry name" value="7TM_GPCR_Srsx"/>
    <property type="match status" value="1"/>
</dbReference>
<dbReference type="PROSITE" id="PS50262">
    <property type="entry name" value="G_PROTEIN_RECEP_F1_2"/>
    <property type="match status" value="1"/>
</dbReference>
<dbReference type="CDD" id="cd00637">
    <property type="entry name" value="7tm_classA_rhodopsin-like"/>
    <property type="match status" value="1"/>
</dbReference>
<evidence type="ECO:0000313" key="12">
    <source>
        <dbReference type="RefSeq" id="XP_014676165.1"/>
    </source>
</evidence>
<keyword evidence="3 9" id="KW-0812">Transmembrane</keyword>
<comment type="subcellular location">
    <subcellularLocation>
        <location evidence="1">Cell membrane</location>
        <topology evidence="1">Multi-pass membrane protein</topology>
    </subcellularLocation>
</comment>
<dbReference type="PRINTS" id="PR00237">
    <property type="entry name" value="GPCRRHODOPSN"/>
</dbReference>
<accession>A0ABM1EVE4</accession>
<evidence type="ECO:0000256" key="4">
    <source>
        <dbReference type="ARBA" id="ARBA00022989"/>
    </source>
</evidence>
<keyword evidence="8" id="KW-0807">Transducer</keyword>
<feature type="transmembrane region" description="Helical" evidence="9">
    <location>
        <begin position="192"/>
        <end position="212"/>
    </location>
</feature>